<reference evidence="2 3" key="1">
    <citation type="submission" date="2019-01" db="EMBL/GenBank/DDBJ databases">
        <title>Muriicola soli sp. nov., isolated from soil.</title>
        <authorList>
            <person name="Kang H.J."/>
            <person name="Kim S.B."/>
        </authorList>
    </citation>
    <scope>NUCLEOTIDE SEQUENCE [LARGE SCALE GENOMIC DNA]</scope>
    <source>
        <strain evidence="2 3">MMS17-SY002</strain>
    </source>
</reference>
<dbReference type="RefSeq" id="WP_129604317.1">
    <property type="nucleotide sequence ID" value="NZ_CP035544.1"/>
</dbReference>
<keyword evidence="1" id="KW-0732">Signal</keyword>
<dbReference type="Proteomes" id="UP000290889">
    <property type="component" value="Chromosome"/>
</dbReference>
<dbReference type="AlphaFoldDB" id="A0A411E9B5"/>
<evidence type="ECO:0000313" key="2">
    <source>
        <dbReference type="EMBL" id="QBA64325.1"/>
    </source>
</evidence>
<dbReference type="OrthoDB" id="1428473at2"/>
<dbReference type="SUPFAM" id="SSF160574">
    <property type="entry name" value="BT0923-like"/>
    <property type="match status" value="1"/>
</dbReference>
<sequence length="173" mass="19807">MKKTVLSLILISVVCIGFAQENEQAIELKGVTVSPLNLDYVYTVVDKNMPISVQKLERKAAQFDVTELDIYNGQFEAYEVFFEQNNGSIIATYDSEGKILQSYERFKDITLPLAVREHIHKAHPGWTINKDIYIVSYYDDRDVSKVAKVQLIKDGLKKNLKVDINEVYQLAQN</sequence>
<dbReference type="KEGG" id="mur:EQY75_07140"/>
<gene>
    <name evidence="2" type="ORF">EQY75_07140</name>
</gene>
<dbReference type="EMBL" id="CP035544">
    <property type="protein sequence ID" value="QBA64325.1"/>
    <property type="molecule type" value="Genomic_DNA"/>
</dbReference>
<feature type="signal peptide" evidence="1">
    <location>
        <begin position="1"/>
        <end position="19"/>
    </location>
</feature>
<accession>A0A411E9B5</accession>
<keyword evidence="3" id="KW-1185">Reference proteome</keyword>
<feature type="chain" id="PRO_5019355626" description="Nicotinate-nucleotide adenylyltransferase" evidence="1">
    <location>
        <begin position="20"/>
        <end position="173"/>
    </location>
</feature>
<evidence type="ECO:0000256" key="1">
    <source>
        <dbReference type="SAM" id="SignalP"/>
    </source>
</evidence>
<protein>
    <recommendedName>
        <fullName evidence="4">Nicotinate-nucleotide adenylyltransferase</fullName>
    </recommendedName>
</protein>
<proteinExistence type="predicted"/>
<organism evidence="2 3">
    <name type="scientific">Muriicola soli</name>
    <dbReference type="NCBI Taxonomy" id="2507538"/>
    <lineage>
        <taxon>Bacteria</taxon>
        <taxon>Pseudomonadati</taxon>
        <taxon>Bacteroidota</taxon>
        <taxon>Flavobacteriia</taxon>
        <taxon>Flavobacteriales</taxon>
        <taxon>Flavobacteriaceae</taxon>
        <taxon>Muriicola</taxon>
    </lineage>
</organism>
<name>A0A411E9B5_9FLAO</name>
<evidence type="ECO:0000313" key="3">
    <source>
        <dbReference type="Proteomes" id="UP000290889"/>
    </source>
</evidence>
<evidence type="ECO:0008006" key="4">
    <source>
        <dbReference type="Google" id="ProtNLM"/>
    </source>
</evidence>